<dbReference type="InParanoid" id="A0A6P8YPX6"/>
<dbReference type="OrthoDB" id="10258156at2759"/>
<feature type="domain" description="Methyltransferase" evidence="2">
    <location>
        <begin position="119"/>
        <end position="267"/>
    </location>
</feature>
<reference evidence="4" key="1">
    <citation type="submission" date="2025-08" db="UniProtKB">
        <authorList>
            <consortium name="RefSeq"/>
        </authorList>
    </citation>
    <scope>IDENTIFICATION</scope>
    <source>
        <tissue evidence="4">Total insect</tissue>
    </source>
</reference>
<dbReference type="GeneID" id="117645741"/>
<evidence type="ECO:0000256" key="1">
    <source>
        <dbReference type="SAM" id="MobiDB-lite"/>
    </source>
</evidence>
<proteinExistence type="predicted"/>
<dbReference type="Pfam" id="PF13679">
    <property type="entry name" value="Methyltransf_32"/>
    <property type="match status" value="1"/>
</dbReference>
<dbReference type="RefSeq" id="XP_034242008.1">
    <property type="nucleotide sequence ID" value="XM_034386117.1"/>
</dbReference>
<keyword evidence="3" id="KW-1185">Reference proteome</keyword>
<dbReference type="Proteomes" id="UP000515158">
    <property type="component" value="Unplaced"/>
</dbReference>
<dbReference type="InterPro" id="IPR052220">
    <property type="entry name" value="METTL25"/>
</dbReference>
<accession>A0A6P8YPX6</accession>
<dbReference type="Gene3D" id="3.40.50.150">
    <property type="entry name" value="Vaccinia Virus protein VP39"/>
    <property type="match status" value="1"/>
</dbReference>
<name>A0A6P8YPX6_THRPL</name>
<dbReference type="InterPro" id="IPR029063">
    <property type="entry name" value="SAM-dependent_MTases_sf"/>
</dbReference>
<dbReference type="SUPFAM" id="SSF53335">
    <property type="entry name" value="S-adenosyl-L-methionine-dependent methyltransferases"/>
    <property type="match status" value="1"/>
</dbReference>
<dbReference type="AlphaFoldDB" id="A0A6P8YPX6"/>
<organism evidence="4">
    <name type="scientific">Thrips palmi</name>
    <name type="common">Melon thrips</name>
    <dbReference type="NCBI Taxonomy" id="161013"/>
    <lineage>
        <taxon>Eukaryota</taxon>
        <taxon>Metazoa</taxon>
        <taxon>Ecdysozoa</taxon>
        <taxon>Arthropoda</taxon>
        <taxon>Hexapoda</taxon>
        <taxon>Insecta</taxon>
        <taxon>Pterygota</taxon>
        <taxon>Neoptera</taxon>
        <taxon>Paraneoptera</taxon>
        <taxon>Thysanoptera</taxon>
        <taxon>Terebrantia</taxon>
        <taxon>Thripoidea</taxon>
        <taxon>Thripidae</taxon>
        <taxon>Thrips</taxon>
    </lineage>
</organism>
<dbReference type="PANTHER" id="PTHR12496">
    <property type="entry name" value="CGI-41 METHYLTRANSFERASE"/>
    <property type="match status" value="1"/>
</dbReference>
<dbReference type="InterPro" id="IPR025714">
    <property type="entry name" value="Methyltranfer_dom"/>
</dbReference>
<sequence>MATPYLPRGFHSREEYLEAALRLLCQYEWLFNWPVTQILSCGMLDELPLEWWEPLQRLSLKNLNELPRGVCHDRWPESLKRLVTACTALRLPVADLPLPIATHMEGRLRHALRKGMTPKKVHEVTHLAAVIHEQCAAANVKCIVDMGSGHGYLCEVLHHAYGYRVVGLESVADRVEESARRHEEICRAMGKPSGRVRYVECDVSADNPGPIAAALAQEADEEGRPLPFCLVGLHSCGDLTPSAVRLFQSLEQIKSMVLVACCYHRMSLAPTPAHCPPDALQPVSGRVGERQGKVERVLQWQVRRWSREHRDDVHEDDEDHAEEIRLAVEWLGPRGPLLAARAPPAKEHFFNFPLSASLRHLTHCGRPQSWSAVCSTASSSASTTASSSSSASTTASSSTSTTASSSASTTASSSTSTTASLSSTAASMSACSFLRRPMLRLAAQETVERWEKMSVETHQRHSRHVMARAVFELYASASECSVFVSNELAVHNGPEDRRRHLLSTQVSHSHCQDIPHEGSFGIHNCLTLLIQFHLE</sequence>
<feature type="region of interest" description="Disordered" evidence="1">
    <location>
        <begin position="381"/>
        <end position="419"/>
    </location>
</feature>
<protein>
    <submittedName>
        <fullName evidence="4">Uncharacterized protein LOC117645741</fullName>
    </submittedName>
</protein>
<evidence type="ECO:0000259" key="2">
    <source>
        <dbReference type="Pfam" id="PF13679"/>
    </source>
</evidence>
<evidence type="ECO:0000313" key="4">
    <source>
        <dbReference type="RefSeq" id="XP_034242008.1"/>
    </source>
</evidence>
<gene>
    <name evidence="4" type="primary">LOC117645741</name>
</gene>
<dbReference type="KEGG" id="tpal:117645741"/>
<dbReference type="PANTHER" id="PTHR12496:SF0">
    <property type="entry name" value="METHYLTRANSFERASE DOMAIN-CONTAINING PROTEIN"/>
    <property type="match status" value="1"/>
</dbReference>
<evidence type="ECO:0000313" key="3">
    <source>
        <dbReference type="Proteomes" id="UP000515158"/>
    </source>
</evidence>